<dbReference type="PROSITE" id="PS51385">
    <property type="entry name" value="YJEF_N"/>
    <property type="match status" value="1"/>
</dbReference>
<dbReference type="PROSITE" id="PS01050">
    <property type="entry name" value="YJEF_C_2"/>
    <property type="match status" value="1"/>
</dbReference>
<organism evidence="22 23">
    <name type="scientific">Pseudoflavonifractor capillosus</name>
    <dbReference type="NCBI Taxonomy" id="106588"/>
    <lineage>
        <taxon>Bacteria</taxon>
        <taxon>Bacillati</taxon>
        <taxon>Bacillota</taxon>
        <taxon>Clostridia</taxon>
        <taxon>Eubacteriales</taxon>
        <taxon>Oscillospiraceae</taxon>
        <taxon>Pseudoflavonifractor</taxon>
    </lineage>
</organism>
<comment type="similarity">
    <text evidence="4 19">In the C-terminal section; belongs to the NnrD/CARKD family.</text>
</comment>
<feature type="binding site" evidence="18">
    <location>
        <begin position="59"/>
        <end position="63"/>
    </location>
    <ligand>
        <name>(6S)-NADPHX</name>
        <dbReference type="ChEBI" id="CHEBI:64076"/>
    </ligand>
</feature>
<keyword evidence="13" id="KW-0511">Multifunctional enzyme</keyword>
<keyword evidence="5 18" id="KW-0479">Metal-binding</keyword>
<dbReference type="GO" id="GO:0052855">
    <property type="term" value="F:ADP-dependent NAD(P)H-hydrate dehydratase activity"/>
    <property type="evidence" value="ECO:0007669"/>
    <property type="project" value="UniProtKB-UniRule"/>
</dbReference>
<dbReference type="GO" id="GO:0052856">
    <property type="term" value="F:NAD(P)HX epimerase activity"/>
    <property type="evidence" value="ECO:0007669"/>
    <property type="project" value="UniProtKB-UniRule"/>
</dbReference>
<reference evidence="22" key="2">
    <citation type="submission" date="2021-09" db="EMBL/GenBank/DDBJ databases">
        <authorList>
            <person name="Gilroy R."/>
        </authorList>
    </citation>
    <scope>NUCLEOTIDE SEQUENCE</scope>
    <source>
        <strain evidence="22">CHK179-5677</strain>
    </source>
</reference>
<evidence type="ECO:0000256" key="14">
    <source>
        <dbReference type="ARBA" id="ARBA00025153"/>
    </source>
</evidence>
<keyword evidence="7 17" id="KW-0067">ATP-binding</keyword>
<dbReference type="SUPFAM" id="SSF64153">
    <property type="entry name" value="YjeF N-terminal domain-like"/>
    <property type="match status" value="1"/>
</dbReference>
<comment type="function">
    <text evidence="17">Catalyzes the dehydration of the S-form of NAD(P)HX at the expense of ADP, which is converted to AMP. Together with NAD(P)HX epimerase, which catalyzes the epimerization of the S- and R-forms, the enzyme allows the repair of both epimers of NAD(P)HX, a damaged form of NAD(P)H that is a result of enzymatic or heat-dependent hydration.</text>
</comment>
<evidence type="ECO:0000256" key="13">
    <source>
        <dbReference type="ARBA" id="ARBA00023268"/>
    </source>
</evidence>
<dbReference type="HAMAP" id="MF_01965">
    <property type="entry name" value="NADHX_dehydratase"/>
    <property type="match status" value="1"/>
</dbReference>
<dbReference type="HAMAP" id="MF_01966">
    <property type="entry name" value="NADHX_epimerase"/>
    <property type="match status" value="1"/>
</dbReference>
<proteinExistence type="inferred from homology"/>
<evidence type="ECO:0000256" key="18">
    <source>
        <dbReference type="HAMAP-Rule" id="MF_01966"/>
    </source>
</evidence>
<comment type="similarity">
    <text evidence="17">Belongs to the NnrD/CARKD family.</text>
</comment>
<dbReference type="RefSeq" id="WP_295369650.1">
    <property type="nucleotide sequence ID" value="NZ_DYUC01000006.1"/>
</dbReference>
<sequence>MNIATAAQMREMDRTAIEERGIPSVQLMEAAACAVARAVSDLAGGRTDGRAVLFCGPGNNGGDGVAAARFLLEMGWEVRCVLVGKREKMSPDCREMERRLEQSGGKLEDFTDSDSQFAAWSLEADVMVDALFGIGLNTDLRGDAVTAVQMMNTCGVPVVAVDIASGVEADTGRVLGTAVNAAKTITFTLPKAGHFVGKGGLCCGTLEVVDIGIPADLVQRESYPVTSVDRSRVSLPVRPRDAHKGDFGRVYILGGSVGLSGAPVLAAQAAVRTGAGLVTVGVPAPIWPVAAAKLDEAMPHPLPAGKDGRLELGATIPLLEKLNGQGVCLLGPGLGNSNTVGAVVRSVLTETSLPVVLDADGINALAGHMDVLDDRGACTILTPHDGEFARLTGALPGEDRLAAARDFAVAHSCCLVLKGHRTITAFPDGTAYINTTGNPGMAKGGSGDVLSGILVSLLGQGFTPREAVPLAVWIHGRAGDLCAQAMGEYSMTPTDIIRMLPRVMRELTK</sequence>
<dbReference type="CDD" id="cd01171">
    <property type="entry name" value="YXKO-related"/>
    <property type="match status" value="1"/>
</dbReference>
<dbReference type="PANTHER" id="PTHR12592:SF0">
    <property type="entry name" value="ATP-DEPENDENT (S)-NAD(P)H-HYDRATE DEHYDRATASE"/>
    <property type="match status" value="1"/>
</dbReference>
<feature type="domain" description="YjeF C-terminal" evidence="20">
    <location>
        <begin position="227"/>
        <end position="507"/>
    </location>
</feature>
<evidence type="ECO:0000256" key="15">
    <source>
        <dbReference type="ARBA" id="ARBA00048238"/>
    </source>
</evidence>
<feature type="binding site" evidence="17">
    <location>
        <begin position="418"/>
        <end position="422"/>
    </location>
    <ligand>
        <name>AMP</name>
        <dbReference type="ChEBI" id="CHEBI:456215"/>
    </ligand>
</feature>
<feature type="binding site" evidence="18">
    <location>
        <position position="129"/>
    </location>
    <ligand>
        <name>K(+)</name>
        <dbReference type="ChEBI" id="CHEBI:29103"/>
    </ligand>
</feature>
<comment type="catalytic activity">
    <reaction evidence="2 18 19">
        <text>(6R)-NADPHX = (6S)-NADPHX</text>
        <dbReference type="Rhea" id="RHEA:32227"/>
        <dbReference type="ChEBI" id="CHEBI:64076"/>
        <dbReference type="ChEBI" id="CHEBI:64077"/>
        <dbReference type="EC" id="5.1.99.6"/>
    </reaction>
</comment>
<keyword evidence="10 17" id="KW-0520">NAD</keyword>
<evidence type="ECO:0000256" key="5">
    <source>
        <dbReference type="ARBA" id="ARBA00022723"/>
    </source>
</evidence>
<comment type="subunit">
    <text evidence="17">Homotetramer.</text>
</comment>
<evidence type="ECO:0000256" key="10">
    <source>
        <dbReference type="ARBA" id="ARBA00023027"/>
    </source>
</evidence>
<feature type="domain" description="YjeF N-terminal" evidence="21">
    <location>
        <begin position="9"/>
        <end position="219"/>
    </location>
</feature>
<dbReference type="EMBL" id="DYUC01000006">
    <property type="protein sequence ID" value="HJG85495.1"/>
    <property type="molecule type" value="Genomic_DNA"/>
</dbReference>
<keyword evidence="11 18" id="KW-0413">Isomerase</keyword>
<dbReference type="EC" id="4.2.1.136" evidence="19"/>
<evidence type="ECO:0000259" key="20">
    <source>
        <dbReference type="PROSITE" id="PS51383"/>
    </source>
</evidence>
<dbReference type="Pfam" id="PF01256">
    <property type="entry name" value="Carb_kinase"/>
    <property type="match status" value="1"/>
</dbReference>
<dbReference type="SUPFAM" id="SSF53613">
    <property type="entry name" value="Ribokinase-like"/>
    <property type="match status" value="1"/>
</dbReference>
<feature type="binding site" evidence="18">
    <location>
        <begin position="133"/>
        <end position="139"/>
    </location>
    <ligand>
        <name>(6S)-NADPHX</name>
        <dbReference type="ChEBI" id="CHEBI:64076"/>
    </ligand>
</feature>
<evidence type="ECO:0000256" key="16">
    <source>
        <dbReference type="ARBA" id="ARBA00049209"/>
    </source>
</evidence>
<evidence type="ECO:0000256" key="17">
    <source>
        <dbReference type="HAMAP-Rule" id="MF_01965"/>
    </source>
</evidence>
<dbReference type="InterPro" id="IPR004443">
    <property type="entry name" value="YjeF_N_dom"/>
</dbReference>
<dbReference type="PANTHER" id="PTHR12592">
    <property type="entry name" value="ATP-DEPENDENT (S)-NAD(P)H-HYDRATE DEHYDRATASE FAMILY MEMBER"/>
    <property type="match status" value="1"/>
</dbReference>
<dbReference type="InterPro" id="IPR000631">
    <property type="entry name" value="CARKD"/>
</dbReference>
<keyword evidence="12 17" id="KW-0456">Lyase</keyword>
<protein>
    <recommendedName>
        <fullName evidence="19">Bifunctional NAD(P)H-hydrate repair enzyme</fullName>
    </recommendedName>
    <alternativeName>
        <fullName evidence="19">Nicotinamide nucleotide repair protein</fullName>
    </alternativeName>
    <domain>
        <recommendedName>
            <fullName evidence="19">ADP-dependent (S)-NAD(P)H-hydrate dehydratase</fullName>
            <ecNumber evidence="19">4.2.1.136</ecNumber>
        </recommendedName>
        <alternativeName>
            <fullName evidence="19">ADP-dependent NAD(P)HX dehydratase</fullName>
        </alternativeName>
    </domain>
    <domain>
        <recommendedName>
            <fullName evidence="19">NAD(P)H-hydrate epimerase</fullName>
            <ecNumber evidence="19">5.1.99.6</ecNumber>
        </recommendedName>
    </domain>
</protein>
<evidence type="ECO:0000313" key="23">
    <source>
        <dbReference type="Proteomes" id="UP000760668"/>
    </source>
</evidence>
<reference evidence="22" key="1">
    <citation type="journal article" date="2021" name="PeerJ">
        <title>Extensive microbial diversity within the chicken gut microbiome revealed by metagenomics and culture.</title>
        <authorList>
            <person name="Gilroy R."/>
            <person name="Ravi A."/>
            <person name="Getino M."/>
            <person name="Pursley I."/>
            <person name="Horton D.L."/>
            <person name="Alikhan N.F."/>
            <person name="Baker D."/>
            <person name="Gharbi K."/>
            <person name="Hall N."/>
            <person name="Watson M."/>
            <person name="Adriaenssens E.M."/>
            <person name="Foster-Nyarko E."/>
            <person name="Jarju S."/>
            <person name="Secka A."/>
            <person name="Antonio M."/>
            <person name="Oren A."/>
            <person name="Chaudhuri R.R."/>
            <person name="La Ragione R."/>
            <person name="Hildebrand F."/>
            <person name="Pallen M.J."/>
        </authorList>
    </citation>
    <scope>NUCLEOTIDE SEQUENCE</scope>
    <source>
        <strain evidence="22">CHK179-5677</strain>
    </source>
</reference>
<feature type="binding site" evidence="17">
    <location>
        <position position="384"/>
    </location>
    <ligand>
        <name>(6S)-NADPHX</name>
        <dbReference type="ChEBI" id="CHEBI:64076"/>
    </ligand>
</feature>
<comment type="catalytic activity">
    <reaction evidence="15 17 19">
        <text>(6S)-NADHX + ADP = AMP + phosphate + NADH + H(+)</text>
        <dbReference type="Rhea" id="RHEA:32223"/>
        <dbReference type="ChEBI" id="CHEBI:15378"/>
        <dbReference type="ChEBI" id="CHEBI:43474"/>
        <dbReference type="ChEBI" id="CHEBI:57945"/>
        <dbReference type="ChEBI" id="CHEBI:64074"/>
        <dbReference type="ChEBI" id="CHEBI:456215"/>
        <dbReference type="ChEBI" id="CHEBI:456216"/>
        <dbReference type="EC" id="4.2.1.136"/>
    </reaction>
</comment>
<accession>A0A921MJA6</accession>
<feature type="binding site" evidence="18">
    <location>
        <position position="162"/>
    </location>
    <ligand>
        <name>(6S)-NADPHX</name>
        <dbReference type="ChEBI" id="CHEBI:64076"/>
    </ligand>
</feature>
<gene>
    <name evidence="18" type="primary">nnrE</name>
    <name evidence="17" type="synonym">nnrD</name>
    <name evidence="22" type="ORF">K8V01_00470</name>
</gene>
<evidence type="ECO:0000256" key="2">
    <source>
        <dbReference type="ARBA" id="ARBA00000909"/>
    </source>
</evidence>
<dbReference type="GO" id="GO:0046496">
    <property type="term" value="P:nicotinamide nucleotide metabolic process"/>
    <property type="evidence" value="ECO:0007669"/>
    <property type="project" value="UniProtKB-UniRule"/>
</dbReference>
<evidence type="ECO:0000256" key="1">
    <source>
        <dbReference type="ARBA" id="ARBA00000013"/>
    </source>
</evidence>
<dbReference type="EC" id="5.1.99.6" evidence="19"/>
<evidence type="ECO:0000256" key="7">
    <source>
        <dbReference type="ARBA" id="ARBA00022840"/>
    </source>
</evidence>
<feature type="binding site" evidence="17">
    <location>
        <position position="262"/>
    </location>
    <ligand>
        <name>(6S)-NADPHX</name>
        <dbReference type="ChEBI" id="CHEBI:64076"/>
    </ligand>
</feature>
<dbReference type="PROSITE" id="PS51383">
    <property type="entry name" value="YJEF_C_3"/>
    <property type="match status" value="1"/>
</dbReference>
<dbReference type="Gene3D" id="3.40.1190.20">
    <property type="match status" value="1"/>
</dbReference>
<keyword evidence="8 17" id="KW-0521">NADP</keyword>
<comment type="caution">
    <text evidence="22">The sequence shown here is derived from an EMBL/GenBank/DDBJ whole genome shotgun (WGS) entry which is preliminary data.</text>
</comment>
<evidence type="ECO:0000256" key="19">
    <source>
        <dbReference type="PIRNR" id="PIRNR017184"/>
    </source>
</evidence>
<evidence type="ECO:0000256" key="12">
    <source>
        <dbReference type="ARBA" id="ARBA00023239"/>
    </source>
</evidence>
<dbReference type="GO" id="GO:0005524">
    <property type="term" value="F:ATP binding"/>
    <property type="evidence" value="ECO:0007669"/>
    <property type="project" value="UniProtKB-UniRule"/>
</dbReference>
<keyword evidence="6 17" id="KW-0547">Nucleotide-binding</keyword>
<comment type="function">
    <text evidence="18">Catalyzes the epimerization of the S- and R-forms of NAD(P)HX, a damaged form of NAD(P)H that is a result of enzymatic or heat-dependent hydration. This is a prerequisite for the S-specific NAD(P)H-hydrate dehydratase to allow the repair of both epimers of NAD(P)HX.</text>
</comment>
<dbReference type="InterPro" id="IPR017953">
    <property type="entry name" value="Carbohydrate_kinase_pred_CS"/>
</dbReference>
<evidence type="ECO:0000259" key="21">
    <source>
        <dbReference type="PROSITE" id="PS51385"/>
    </source>
</evidence>
<comment type="similarity">
    <text evidence="3 19">In the N-terminal section; belongs to the NnrE/AIBP family.</text>
</comment>
<evidence type="ECO:0000313" key="22">
    <source>
        <dbReference type="EMBL" id="HJG85495.1"/>
    </source>
</evidence>
<comment type="cofactor">
    <cofactor evidence="17">
        <name>Mg(2+)</name>
        <dbReference type="ChEBI" id="CHEBI:18420"/>
    </cofactor>
</comment>
<evidence type="ECO:0000256" key="3">
    <source>
        <dbReference type="ARBA" id="ARBA00006001"/>
    </source>
</evidence>
<evidence type="ECO:0000256" key="9">
    <source>
        <dbReference type="ARBA" id="ARBA00022958"/>
    </source>
</evidence>
<comment type="caution">
    <text evidence="18">Lacks conserved residue(s) required for the propagation of feature annotation.</text>
</comment>
<dbReference type="InterPro" id="IPR029056">
    <property type="entry name" value="Ribokinase-like"/>
</dbReference>
<dbReference type="GO" id="GO:0046872">
    <property type="term" value="F:metal ion binding"/>
    <property type="evidence" value="ECO:0007669"/>
    <property type="project" value="UniProtKB-UniRule"/>
</dbReference>
<dbReference type="Gene3D" id="3.40.50.10260">
    <property type="entry name" value="YjeF N-terminal domain"/>
    <property type="match status" value="1"/>
</dbReference>
<dbReference type="Pfam" id="PF03853">
    <property type="entry name" value="YjeF_N"/>
    <property type="match status" value="1"/>
</dbReference>
<name>A0A921MJA6_9FIRM</name>
<evidence type="ECO:0000256" key="8">
    <source>
        <dbReference type="ARBA" id="ARBA00022857"/>
    </source>
</evidence>
<comment type="catalytic activity">
    <reaction evidence="1 18 19">
        <text>(6R)-NADHX = (6S)-NADHX</text>
        <dbReference type="Rhea" id="RHEA:32215"/>
        <dbReference type="ChEBI" id="CHEBI:64074"/>
        <dbReference type="ChEBI" id="CHEBI:64075"/>
        <dbReference type="EC" id="5.1.99.6"/>
    </reaction>
</comment>
<comment type="similarity">
    <text evidence="18">Belongs to the NnrE/AIBP family.</text>
</comment>
<dbReference type="InterPro" id="IPR030677">
    <property type="entry name" value="Nnr"/>
</dbReference>
<dbReference type="GO" id="GO:0110051">
    <property type="term" value="P:metabolite repair"/>
    <property type="evidence" value="ECO:0007669"/>
    <property type="project" value="TreeGrafter"/>
</dbReference>
<feature type="binding site" evidence="17">
    <location>
        <position position="448"/>
    </location>
    <ligand>
        <name>(6S)-NADPHX</name>
        <dbReference type="ChEBI" id="CHEBI:64076"/>
    </ligand>
</feature>
<evidence type="ECO:0000256" key="11">
    <source>
        <dbReference type="ARBA" id="ARBA00023235"/>
    </source>
</evidence>
<dbReference type="Proteomes" id="UP000760668">
    <property type="component" value="Unassembled WGS sequence"/>
</dbReference>
<feature type="binding site" evidence="18">
    <location>
        <position position="60"/>
    </location>
    <ligand>
        <name>K(+)</name>
        <dbReference type="ChEBI" id="CHEBI:29103"/>
    </ligand>
</feature>
<dbReference type="NCBIfam" id="TIGR00197">
    <property type="entry name" value="yjeF_nterm"/>
    <property type="match status" value="1"/>
</dbReference>
<feature type="binding site" evidence="18">
    <location>
        <position position="165"/>
    </location>
    <ligand>
        <name>K(+)</name>
        <dbReference type="ChEBI" id="CHEBI:29103"/>
    </ligand>
</feature>
<evidence type="ECO:0000256" key="6">
    <source>
        <dbReference type="ARBA" id="ARBA00022741"/>
    </source>
</evidence>
<comment type="catalytic activity">
    <reaction evidence="16 17 19">
        <text>(6S)-NADPHX + ADP = AMP + phosphate + NADPH + H(+)</text>
        <dbReference type="Rhea" id="RHEA:32235"/>
        <dbReference type="ChEBI" id="CHEBI:15378"/>
        <dbReference type="ChEBI" id="CHEBI:43474"/>
        <dbReference type="ChEBI" id="CHEBI:57783"/>
        <dbReference type="ChEBI" id="CHEBI:64076"/>
        <dbReference type="ChEBI" id="CHEBI:456215"/>
        <dbReference type="ChEBI" id="CHEBI:456216"/>
        <dbReference type="EC" id="4.2.1.136"/>
    </reaction>
</comment>
<dbReference type="PIRSF" id="PIRSF017184">
    <property type="entry name" value="Nnr"/>
    <property type="match status" value="1"/>
</dbReference>
<dbReference type="InterPro" id="IPR036652">
    <property type="entry name" value="YjeF_N_dom_sf"/>
</dbReference>
<feature type="binding site" evidence="17">
    <location>
        <position position="447"/>
    </location>
    <ligand>
        <name>AMP</name>
        <dbReference type="ChEBI" id="CHEBI:456215"/>
    </ligand>
</feature>
<evidence type="ECO:0000256" key="4">
    <source>
        <dbReference type="ARBA" id="ARBA00009524"/>
    </source>
</evidence>
<keyword evidence="9 18" id="KW-0630">Potassium</keyword>
<feature type="binding site" evidence="17">
    <location>
        <position position="333"/>
    </location>
    <ligand>
        <name>(6S)-NADPHX</name>
        <dbReference type="ChEBI" id="CHEBI:64076"/>
    </ligand>
</feature>
<dbReference type="NCBIfam" id="TIGR00196">
    <property type="entry name" value="yjeF_cterm"/>
    <property type="match status" value="1"/>
</dbReference>
<dbReference type="AlphaFoldDB" id="A0A921MJA6"/>
<comment type="function">
    <text evidence="14 19">Bifunctional enzyme that catalyzes the epimerization of the S- and R-forms of NAD(P)HX and the dehydration of the S-form of NAD(P)HX at the expense of ADP, which is converted to AMP. This allows the repair of both epimers of NAD(P)HX, a damaged form of NAD(P)H that is a result of enzymatic or heat-dependent hydration.</text>
</comment>
<comment type="cofactor">
    <cofactor evidence="18 19">
        <name>K(+)</name>
        <dbReference type="ChEBI" id="CHEBI:29103"/>
    </cofactor>
    <text evidence="18 19">Binds 1 potassium ion per subunit.</text>
</comment>